<keyword evidence="5 7" id="KW-1133">Transmembrane helix</keyword>
<protein>
    <submittedName>
        <fullName evidence="10">ABC transporter ATP-binding protein</fullName>
    </submittedName>
</protein>
<keyword evidence="6 7" id="KW-0472">Membrane</keyword>
<dbReference type="PROSITE" id="PS00211">
    <property type="entry name" value="ABC_TRANSPORTER_1"/>
    <property type="match status" value="1"/>
</dbReference>
<keyword evidence="3" id="KW-0547">Nucleotide-binding</keyword>
<feature type="domain" description="ABC transmembrane type-1" evidence="9">
    <location>
        <begin position="32"/>
        <end position="302"/>
    </location>
</feature>
<proteinExistence type="predicted"/>
<dbReference type="InterPro" id="IPR017871">
    <property type="entry name" value="ABC_transporter-like_CS"/>
</dbReference>
<dbReference type="SMART" id="SM00382">
    <property type="entry name" value="AAA"/>
    <property type="match status" value="1"/>
</dbReference>
<dbReference type="CDD" id="cd07346">
    <property type="entry name" value="ABC_6TM_exporters"/>
    <property type="match status" value="1"/>
</dbReference>
<keyword evidence="4 10" id="KW-0067">ATP-binding</keyword>
<dbReference type="PANTHER" id="PTHR24221:SF654">
    <property type="entry name" value="ATP-BINDING CASSETTE SUB-FAMILY B MEMBER 6"/>
    <property type="match status" value="1"/>
</dbReference>
<evidence type="ECO:0000256" key="6">
    <source>
        <dbReference type="ARBA" id="ARBA00023136"/>
    </source>
</evidence>
<organism evidence="10">
    <name type="scientific">Proteinivorax tanatarense</name>
    <dbReference type="NCBI Taxonomy" id="1260629"/>
    <lineage>
        <taxon>Bacteria</taxon>
        <taxon>Bacillati</taxon>
        <taxon>Bacillota</taxon>
        <taxon>Clostridia</taxon>
        <taxon>Eubacteriales</taxon>
        <taxon>Proteinivoracaceae</taxon>
        <taxon>Proteinivorax</taxon>
    </lineage>
</organism>
<dbReference type="InterPro" id="IPR027417">
    <property type="entry name" value="P-loop_NTPase"/>
</dbReference>
<feature type="transmembrane region" description="Helical" evidence="7">
    <location>
        <begin position="54"/>
        <end position="79"/>
    </location>
</feature>
<keyword evidence="2 7" id="KW-0812">Transmembrane</keyword>
<dbReference type="GO" id="GO:0140359">
    <property type="term" value="F:ABC-type transporter activity"/>
    <property type="evidence" value="ECO:0007669"/>
    <property type="project" value="InterPro"/>
</dbReference>
<accession>A0AAU7VJW2</accession>
<evidence type="ECO:0000259" key="8">
    <source>
        <dbReference type="PROSITE" id="PS50893"/>
    </source>
</evidence>
<comment type="subcellular location">
    <subcellularLocation>
        <location evidence="1">Cell membrane</location>
        <topology evidence="1">Multi-pass membrane protein</topology>
    </subcellularLocation>
</comment>
<dbReference type="PROSITE" id="PS50929">
    <property type="entry name" value="ABC_TM1F"/>
    <property type="match status" value="1"/>
</dbReference>
<feature type="transmembrane region" description="Helical" evidence="7">
    <location>
        <begin position="20"/>
        <end position="42"/>
    </location>
</feature>
<dbReference type="Pfam" id="PF00005">
    <property type="entry name" value="ABC_tran"/>
    <property type="match status" value="1"/>
</dbReference>
<evidence type="ECO:0000256" key="1">
    <source>
        <dbReference type="ARBA" id="ARBA00004651"/>
    </source>
</evidence>
<dbReference type="InterPro" id="IPR003439">
    <property type="entry name" value="ABC_transporter-like_ATP-bd"/>
</dbReference>
<dbReference type="GO" id="GO:0005524">
    <property type="term" value="F:ATP binding"/>
    <property type="evidence" value="ECO:0007669"/>
    <property type="project" value="UniProtKB-KW"/>
</dbReference>
<dbReference type="PROSITE" id="PS50893">
    <property type="entry name" value="ABC_TRANSPORTER_2"/>
    <property type="match status" value="1"/>
</dbReference>
<feature type="domain" description="ABC transporter" evidence="8">
    <location>
        <begin position="335"/>
        <end position="569"/>
    </location>
</feature>
<evidence type="ECO:0000313" key="10">
    <source>
        <dbReference type="EMBL" id="XBX74388.1"/>
    </source>
</evidence>
<evidence type="ECO:0000256" key="7">
    <source>
        <dbReference type="SAM" id="Phobius"/>
    </source>
</evidence>
<dbReference type="EMBL" id="CP158367">
    <property type="protein sequence ID" value="XBX74388.1"/>
    <property type="molecule type" value="Genomic_DNA"/>
</dbReference>
<feature type="transmembrane region" description="Helical" evidence="7">
    <location>
        <begin position="247"/>
        <end position="265"/>
    </location>
</feature>
<feature type="transmembrane region" description="Helical" evidence="7">
    <location>
        <begin position="158"/>
        <end position="179"/>
    </location>
</feature>
<reference evidence="10" key="1">
    <citation type="journal article" date="2013" name="Extremophiles">
        <title>Proteinivorax tanatarense gen. nov., sp. nov., an anaerobic, haloalkaliphilic, proteolytic bacterium isolated from a decaying algal bloom, and proposal of Proteinivoraceae fam. nov.</title>
        <authorList>
            <person name="Kevbrin V."/>
            <person name="Boltyanskaya Y."/>
            <person name="Zhilina T."/>
            <person name="Kolganova T."/>
            <person name="Lavrentjeva E."/>
            <person name="Kuznetsov B."/>
        </authorList>
    </citation>
    <scope>NUCLEOTIDE SEQUENCE</scope>
    <source>
        <strain evidence="10">Z-910T</strain>
    </source>
</reference>
<dbReference type="RefSeq" id="WP_350343142.1">
    <property type="nucleotide sequence ID" value="NZ_CP158367.1"/>
</dbReference>
<evidence type="ECO:0000256" key="3">
    <source>
        <dbReference type="ARBA" id="ARBA00022741"/>
    </source>
</evidence>
<evidence type="ECO:0000256" key="2">
    <source>
        <dbReference type="ARBA" id="ARBA00022692"/>
    </source>
</evidence>
<dbReference type="Gene3D" id="3.40.50.300">
    <property type="entry name" value="P-loop containing nucleotide triphosphate hydrolases"/>
    <property type="match status" value="1"/>
</dbReference>
<dbReference type="Gene3D" id="1.20.1560.10">
    <property type="entry name" value="ABC transporter type 1, transmembrane domain"/>
    <property type="match status" value="1"/>
</dbReference>
<dbReference type="InterPro" id="IPR036640">
    <property type="entry name" value="ABC1_TM_sf"/>
</dbReference>
<dbReference type="GO" id="GO:0005886">
    <property type="term" value="C:plasma membrane"/>
    <property type="evidence" value="ECO:0007669"/>
    <property type="project" value="UniProtKB-SubCell"/>
</dbReference>
<dbReference type="SUPFAM" id="SSF90123">
    <property type="entry name" value="ABC transporter transmembrane region"/>
    <property type="match status" value="1"/>
</dbReference>
<dbReference type="PANTHER" id="PTHR24221">
    <property type="entry name" value="ATP-BINDING CASSETTE SUB-FAMILY B"/>
    <property type="match status" value="1"/>
</dbReference>
<dbReference type="InterPro" id="IPR003593">
    <property type="entry name" value="AAA+_ATPase"/>
</dbReference>
<dbReference type="GO" id="GO:0016887">
    <property type="term" value="F:ATP hydrolysis activity"/>
    <property type="evidence" value="ECO:0007669"/>
    <property type="project" value="InterPro"/>
</dbReference>
<reference evidence="10" key="2">
    <citation type="submission" date="2024-06" db="EMBL/GenBank/DDBJ databases">
        <authorList>
            <person name="Petrova K.O."/>
            <person name="Toshchakov S.V."/>
            <person name="Boltjanskaja Y.V."/>
            <person name="Kevbrin V."/>
        </authorList>
    </citation>
    <scope>NUCLEOTIDE SEQUENCE</scope>
    <source>
        <strain evidence="10">Z-910T</strain>
    </source>
</reference>
<name>A0AAU7VJW2_9FIRM</name>
<dbReference type="SUPFAM" id="SSF52540">
    <property type="entry name" value="P-loop containing nucleoside triphosphate hydrolases"/>
    <property type="match status" value="1"/>
</dbReference>
<gene>
    <name evidence="10" type="ORF">PRVXT_002423</name>
</gene>
<dbReference type="AlphaFoldDB" id="A0AAU7VJW2"/>
<evidence type="ECO:0000259" key="9">
    <source>
        <dbReference type="PROSITE" id="PS50929"/>
    </source>
</evidence>
<sequence length="572" mass="63229">MQGIKNLYSLLKGNRLRYSIGLVCISMLNLNQIFIATIYLVIFDGIIAQDISLVLNAVYGLIALTFFLTILVLIGHILIRVSSIKAISFLRAKAFNKMLKISIQNHSQGHSGDFISRVTNDIQVLEKSLTEYLLNITGTFLVGIACITYMFILNWKLALGLLTWNLITLGISSLFINPMKESSDKVQKKLSSTTTAISDIITGASVIKLYNLKNKMARRYEQKNKSVYKAVSKRVEISAVMRGLNSFLRTFSAIGFIAIASIFIMKEKGDFTFGQVLAINQLQHGVRIFFQSLGEFLNQVQESFAGLDRVNELLEMEEEPTHFKKMPALNNNNAIAVENVSFSYNCTDTVLNNISFEVREGGTVAIVGPSGGGKSTIFKLLLGLYQPQDGSISYFGEMGHDYSIDSLRSLMAYVPQDPYLFNGTVKENISYGKKDASDCEIFAAAKAANAHDFISSLENGYDTMVGERGIFLSGGQKQRIAIARAIVKDAPILLLDEATSSLDNESEKLVQNAFSNLMQNKTTVIIAHRLSTIKNSDSILVVEHGQIIERGNHDELLTRAGVYTGLYSKLSG</sequence>
<evidence type="ECO:0000256" key="5">
    <source>
        <dbReference type="ARBA" id="ARBA00022989"/>
    </source>
</evidence>
<dbReference type="Pfam" id="PF00664">
    <property type="entry name" value="ABC_membrane"/>
    <property type="match status" value="1"/>
</dbReference>
<dbReference type="InterPro" id="IPR039421">
    <property type="entry name" value="Type_1_exporter"/>
</dbReference>
<feature type="transmembrane region" description="Helical" evidence="7">
    <location>
        <begin position="132"/>
        <end position="152"/>
    </location>
</feature>
<dbReference type="InterPro" id="IPR011527">
    <property type="entry name" value="ABC1_TM_dom"/>
</dbReference>
<evidence type="ECO:0000256" key="4">
    <source>
        <dbReference type="ARBA" id="ARBA00022840"/>
    </source>
</evidence>
<dbReference type="FunFam" id="3.40.50.300:FF:000218">
    <property type="entry name" value="Multidrug ABC transporter ATP-binding protein"/>
    <property type="match status" value="1"/>
</dbReference>